<gene>
    <name evidence="4" type="ORF">WAT24_03030</name>
</gene>
<organism evidence="4 5">
    <name type="scientific">Fulvimonas yonginensis</name>
    <dbReference type="NCBI Taxonomy" id="1495200"/>
    <lineage>
        <taxon>Bacteria</taxon>
        <taxon>Pseudomonadati</taxon>
        <taxon>Pseudomonadota</taxon>
        <taxon>Gammaproteobacteria</taxon>
        <taxon>Lysobacterales</taxon>
        <taxon>Rhodanobacteraceae</taxon>
        <taxon>Fulvimonas</taxon>
    </lineage>
</organism>
<name>A0ABU8J848_9GAMM</name>
<accession>A0ABU8J848</accession>
<evidence type="ECO:0000259" key="3">
    <source>
        <dbReference type="PROSITE" id="PS51186"/>
    </source>
</evidence>
<keyword evidence="5" id="KW-1185">Reference proteome</keyword>
<dbReference type="Gene3D" id="3.40.630.30">
    <property type="match status" value="1"/>
</dbReference>
<dbReference type="EMBL" id="JBBBNY010000001">
    <property type="protein sequence ID" value="MEI7035729.1"/>
    <property type="molecule type" value="Genomic_DNA"/>
</dbReference>
<dbReference type="EC" id="2.3.1.-" evidence="4"/>
<proteinExistence type="predicted"/>
<keyword evidence="1 4" id="KW-0808">Transferase</keyword>
<dbReference type="InterPro" id="IPR000182">
    <property type="entry name" value="GNAT_dom"/>
</dbReference>
<evidence type="ECO:0000256" key="1">
    <source>
        <dbReference type="ARBA" id="ARBA00022679"/>
    </source>
</evidence>
<dbReference type="PROSITE" id="PS51186">
    <property type="entry name" value="GNAT"/>
    <property type="match status" value="1"/>
</dbReference>
<dbReference type="RefSeq" id="WP_336806341.1">
    <property type="nucleotide sequence ID" value="NZ_JBBBNY010000001.1"/>
</dbReference>
<reference evidence="4 5" key="1">
    <citation type="journal article" date="2014" name="Int. J. Syst. Evol. Microbiol.">
        <title>Fulvimonas yonginensis sp. nov., isolated from greenhouse soil, and emended description of the genus Fulvimonas.</title>
        <authorList>
            <person name="Ahn J.H."/>
            <person name="Kim S.J."/>
            <person name="Weon H.Y."/>
            <person name="Hong S.B."/>
            <person name="Seok S.J."/>
            <person name="Kwon S.W."/>
        </authorList>
    </citation>
    <scope>NUCLEOTIDE SEQUENCE [LARGE SCALE GENOMIC DNA]</scope>
    <source>
        <strain evidence="4 5">KACC 16952</strain>
    </source>
</reference>
<evidence type="ECO:0000256" key="2">
    <source>
        <dbReference type="ARBA" id="ARBA00023315"/>
    </source>
</evidence>
<dbReference type="PANTHER" id="PTHR43877">
    <property type="entry name" value="AMINOALKYLPHOSPHONATE N-ACETYLTRANSFERASE-RELATED-RELATED"/>
    <property type="match status" value="1"/>
</dbReference>
<dbReference type="InterPro" id="IPR016181">
    <property type="entry name" value="Acyl_CoA_acyltransferase"/>
</dbReference>
<protein>
    <submittedName>
        <fullName evidence="4">GNAT family N-acetyltransferase</fullName>
        <ecNumber evidence="4">2.3.1.-</ecNumber>
    </submittedName>
</protein>
<dbReference type="SUPFAM" id="SSF55729">
    <property type="entry name" value="Acyl-CoA N-acyltransferases (Nat)"/>
    <property type="match status" value="1"/>
</dbReference>
<evidence type="ECO:0000313" key="4">
    <source>
        <dbReference type="EMBL" id="MEI7035729.1"/>
    </source>
</evidence>
<keyword evidence="2 4" id="KW-0012">Acyltransferase</keyword>
<sequence>MILVRAAADLDAARAVDVVRRSIADLCRRDPCLGPDTLQRWLANKTPENFLAWIAHAQSYCAVGEIDGIPAGVGLLRRSGEIQLFYVAPEAQRQGLGRAIHDAVEAQARHWNLDGLHLCSTTLARPFYEALGYRACGPERRLFGELRCHPYRKPLERI</sequence>
<feature type="domain" description="N-acetyltransferase" evidence="3">
    <location>
        <begin position="2"/>
        <end position="156"/>
    </location>
</feature>
<evidence type="ECO:0000313" key="5">
    <source>
        <dbReference type="Proteomes" id="UP001381174"/>
    </source>
</evidence>
<dbReference type="CDD" id="cd04301">
    <property type="entry name" value="NAT_SF"/>
    <property type="match status" value="1"/>
</dbReference>
<dbReference type="InterPro" id="IPR050832">
    <property type="entry name" value="Bact_Acetyltransf"/>
</dbReference>
<dbReference type="Proteomes" id="UP001381174">
    <property type="component" value="Unassembled WGS sequence"/>
</dbReference>
<dbReference type="GO" id="GO:0016746">
    <property type="term" value="F:acyltransferase activity"/>
    <property type="evidence" value="ECO:0007669"/>
    <property type="project" value="UniProtKB-KW"/>
</dbReference>
<comment type="caution">
    <text evidence="4">The sequence shown here is derived from an EMBL/GenBank/DDBJ whole genome shotgun (WGS) entry which is preliminary data.</text>
</comment>
<dbReference type="Pfam" id="PF13673">
    <property type="entry name" value="Acetyltransf_10"/>
    <property type="match status" value="1"/>
</dbReference>